<comment type="caution">
    <text evidence="7">The sequence shown here is derived from an EMBL/GenBank/DDBJ whole genome shotgun (WGS) entry which is preliminary data.</text>
</comment>
<evidence type="ECO:0000259" key="6">
    <source>
        <dbReference type="PROSITE" id="PS50853"/>
    </source>
</evidence>
<evidence type="ECO:0000313" key="8">
    <source>
        <dbReference type="Proteomes" id="UP001408594"/>
    </source>
</evidence>
<evidence type="ECO:0000313" key="7">
    <source>
        <dbReference type="EMBL" id="GAA5526164.1"/>
    </source>
</evidence>
<dbReference type="InterPro" id="IPR050557">
    <property type="entry name" value="RTX_toxin/Mannuronan_C5-epim"/>
</dbReference>
<reference evidence="7 8" key="1">
    <citation type="submission" date="2024-02" db="EMBL/GenBank/DDBJ databases">
        <title>Microbulbifer aestuariivivens NBRC 112533.</title>
        <authorList>
            <person name="Ichikawa N."/>
            <person name="Katano-Makiyama Y."/>
            <person name="Hidaka K."/>
        </authorList>
    </citation>
    <scope>NUCLEOTIDE SEQUENCE [LARGE SCALE GENOMIC DNA]</scope>
    <source>
        <strain evidence="7 8">NBRC 112533</strain>
    </source>
</reference>
<dbReference type="Pfam" id="PF00353">
    <property type="entry name" value="HemolysinCabind"/>
    <property type="match status" value="22"/>
</dbReference>
<organism evidence="7 8">
    <name type="scientific">Microbulbifer aestuariivivens</name>
    <dbReference type="NCBI Taxonomy" id="1908308"/>
    <lineage>
        <taxon>Bacteria</taxon>
        <taxon>Pseudomonadati</taxon>
        <taxon>Pseudomonadota</taxon>
        <taxon>Gammaproteobacteria</taxon>
        <taxon>Cellvibrionales</taxon>
        <taxon>Microbulbiferaceae</taxon>
        <taxon>Microbulbifer</taxon>
    </lineage>
</organism>
<dbReference type="RefSeq" id="WP_345552419.1">
    <property type="nucleotide sequence ID" value="NZ_BAABRT010000029.1"/>
</dbReference>
<dbReference type="InterPro" id="IPR018511">
    <property type="entry name" value="Hemolysin-typ_Ca-bd_CS"/>
</dbReference>
<evidence type="ECO:0000256" key="4">
    <source>
        <dbReference type="SAM" id="MobiDB-lite"/>
    </source>
</evidence>
<dbReference type="PANTHER" id="PTHR38340:SF1">
    <property type="entry name" value="S-LAYER PROTEIN"/>
    <property type="match status" value="1"/>
</dbReference>
<dbReference type="Pfam" id="PF05345">
    <property type="entry name" value="He_PIG"/>
    <property type="match status" value="1"/>
</dbReference>
<dbReference type="PRINTS" id="PR00313">
    <property type="entry name" value="CABNDNGRPT"/>
</dbReference>
<keyword evidence="8" id="KW-1185">Reference proteome</keyword>
<dbReference type="SUPFAM" id="SSF49313">
    <property type="entry name" value="Cadherin-like"/>
    <property type="match status" value="1"/>
</dbReference>
<dbReference type="InterPro" id="IPR011049">
    <property type="entry name" value="Serralysin-like_metalloprot_C"/>
</dbReference>
<accession>A0ABP9WSW3</accession>
<dbReference type="InterPro" id="IPR015919">
    <property type="entry name" value="Cadherin-like_sf"/>
</dbReference>
<dbReference type="InterPro" id="IPR013783">
    <property type="entry name" value="Ig-like_fold"/>
</dbReference>
<feature type="chain" id="PRO_5047477934" description="Fibronectin type-III domain-containing protein" evidence="5">
    <location>
        <begin position="25"/>
        <end position="2637"/>
    </location>
</feature>
<comment type="subcellular location">
    <subcellularLocation>
        <location evidence="1">Secreted</location>
    </subcellularLocation>
</comment>
<dbReference type="InterPro" id="IPR001343">
    <property type="entry name" value="Hemolysn_Ca-bd"/>
</dbReference>
<dbReference type="Gene3D" id="2.60.40.10">
    <property type="entry name" value="Immunoglobulins"/>
    <property type="match status" value="4"/>
</dbReference>
<dbReference type="PROSITE" id="PS50853">
    <property type="entry name" value="FN3"/>
    <property type="match status" value="1"/>
</dbReference>
<name>A0ABP9WSW3_9GAMM</name>
<evidence type="ECO:0000256" key="5">
    <source>
        <dbReference type="SAM" id="SignalP"/>
    </source>
</evidence>
<gene>
    <name evidence="7" type="ORF">Maes01_02759</name>
</gene>
<dbReference type="Gene3D" id="2.150.10.10">
    <property type="entry name" value="Serralysin-like metalloprotease, C-terminal"/>
    <property type="match status" value="6"/>
</dbReference>
<evidence type="ECO:0000256" key="2">
    <source>
        <dbReference type="ARBA" id="ARBA00022525"/>
    </source>
</evidence>
<protein>
    <recommendedName>
        <fullName evidence="6">Fibronectin type-III domain-containing protein</fullName>
    </recommendedName>
</protein>
<dbReference type="EMBL" id="BAABRT010000029">
    <property type="protein sequence ID" value="GAA5526164.1"/>
    <property type="molecule type" value="Genomic_DNA"/>
</dbReference>
<proteinExistence type="predicted"/>
<keyword evidence="5" id="KW-0732">Signal</keyword>
<dbReference type="PROSITE" id="PS00330">
    <property type="entry name" value="HEMOLYSIN_CALCIUM"/>
    <property type="match status" value="3"/>
</dbReference>
<feature type="domain" description="Fibronectin type-III" evidence="6">
    <location>
        <begin position="839"/>
        <end position="938"/>
    </location>
</feature>
<keyword evidence="2" id="KW-0964">Secreted</keyword>
<dbReference type="Proteomes" id="UP001408594">
    <property type="component" value="Unassembled WGS sequence"/>
</dbReference>
<keyword evidence="3" id="KW-0106">Calcium</keyword>
<sequence length="2637" mass="277028">MLQRWGILAAFWICTLGVPAAATAQEEALCAEVRIEILQELTLERQGFEAIMRITNSLDTYSIEDIAISVNFADADGKSVTATSNTAASDAAFFIRIDDTNNVNSLVTADNGVVSDAVINAGKVGEFRWLIVPTANAAGETDNGELYFVGATLSYAYGGREEVVEVAPDSIVVKPQPLLTLDYFLTEQVIGDDAFTPAVEPPEPYTLGVRIDNSGFGSARAVKIESAQPRIVDNEQGLAIDFTITKSFVENRAAQPSLLLDFGEIDPQGMKAGRWIMESTLSGSFTAFNASFTHANELGGELTSLIDATYAHLLVRDVQVDLAGRDGVPDFLASGADGNYYVYESQATGADLAFCKSCAEVRALDYNLGGESAGTRRLTGSAEAGFGYAKVPDPYAGGKVLHRVVRDDGKQLNAANYWTSKERAANKVDFDHYVNVFDFGSTGSYTLYFTDSREIPQAPVIQAILDRSTHEGSQVGFLVQSYDPNGTVPRLSAASLPAGATFTDSGDGAGIFRWQPAIGQAGDYVVSFTATDGGLSGQRAVNIAVNPADDTDGDGLNDAWELENFGNLDRDGSGDYDEDGRTDAQEEEVGSDPTVPEVAPGAPQIASPMYDGEVLAGATALLPTFTLNNGDHGPEMAVAYEFEIYADEAMLDKVAASTQPETSATTIWTVAAEELQPGKAFADNSLYYWRVRAVTQVAAGSGDVAVASEWQSSRFFINTVNDVPALPAIVAPADNAIVADLRPALIVAHAVDADRDALSYGFDLFHESNLETPVAQVSGLLPGANSQTRWQVPNPLAEDNAYVWNAWVEDEHGERAESAASVFLVSTRNNAPVAPTMAVPNGPLKDWLPNNGVTLSVRNGLDPEQQPLTYQFELDTLPSFDGVEKMRSGPVAEGAQETRWSVEGLLEDTVYYWRVKASDGVVDSDWVNASFSVDTYNNPPPVPSLQNPGDSAVVETLRPLFEVNPVVDLDGDTVQYRFEVYSDAALTMLVASHFQAGTQWIPGFDLADNSHFYWRARAEDCDDGISHWTPVNQFAVNENGINDAPTLSPVLPDAEITVSEPELLIQWQDADPDSSASVSLYYFYEGGGRTLIAGDIAEDADGAGDQYSWDVSGLMPGSYTLQLEITDGETTVVAEGCCRIVVPLQDKNITATPQTDLLTDEAGLVVAAVNIVLDKPLHAGTSLALNMSLSDDSEAKLLAEHYLQFTAENWNIPQTVQLQGLDDCDVDGNRPFSLVFQPAQSDDPSYSGYMLDSIEFINVDNEAPGQTLFICQYTLERTVAVAGGGGVDSHYRVTLNNSGVGLVGASATLDLLPSPDLNYSATVLSGGSQSFPEIATNASASGSELLVIRHPAAQAVDLAKFVWNITPGDTLTNIDGDDGHNTLRGGEGVDRIDGKAGNDTIYGGAGDDVITGGSGADILYGEGGDDTFVVEGNDGYADRIEGGDGFDQIVGGESDDAIRLSVFSGAATVERIDGSAGFNAIYGTNGPNALDFSNTELRNIAFIDGLDGNDIIYGSASDDKIIGSGGSDKLYGNAGDDIFVIEGNDPGYDRVEGGDGFDRVIGSDGDDWFRFSTFSADARVEAIDGGAGTDQIIANSGNNRLDFRGVSLVNISRIDGAEGNDTIYGSATDDTIIGGLGSDSLYGEEGDDRFLLTAGDSGYDRYEGGAGEDWIVGTTGDDIIGLRTFTANARVEVIDGGGGVNRIQGNSGNNSLDFSATQLVSIDAIDAGEGNDTVKGSEFADVIIGGAGSDKLYGNGGADIFYVTAGDTGFDRYQGGEGVDRLLGTDGDDTIRLSAFSGSNRVEIVDGGLGVNRIVASAGNSTFDFTETQLLNIAEVDMGAGNDTVYGTHGADRILGGIGSDRLYGNGADDVFVATAGDTGFDHYEGGDGVDTLLGTAGDDALGLSVFSGNARVEKIDGGAGRNIIVAGSGNNTLDFRDTELVAIALINAGAGNDRVYGSGQADVIEGGLGSDRIYGEGGDDLFLITEGDTGFDHYQGGAGVDTLQGTPGNDEIRLGAFAGEATVEIVDGKGGHDIILATAGNNKLDFSNTQLIGISAIDAGAGNDVVYGSNSADTIIGGLGQDYLDGGNGDDIFLLTEGDNAGDRYSGGEGFDQLLGTDSDDDILLSVFDGAASVERIDGRAGVNRILSGGADNTLDFSLTELLNVSEINAGAGNDTIKGSASDDVIIGGTGSDTLYGNAGDDIFIHSPGDSGYDRYEGGEGLDTLLGSEADDDLLLSVFSGDATVEVIDGKAGINRILGSDANNTLDFRNSSLLNISLIAAQSGNDTVYGSELGDTIEGGLGSDTLYGEGGDDTFLITAADTGYNRYAGGPGIDKVLGTTGNDLIRLAAYSGTDTLEIINGNGGRDIILATTGNNTLDFSNTDLQGIAEINADKGNDIVNGSKGNDVIRGGEGADTVSGREGADIYLYSRGDGADVIRDSGSSDGDILYFEGDVQPEEIWLVKNSSSLDIYLLDGADPIKVIDDGNPEVPAETETSRPVGLLDILLGGSLVNTRNQNRAPGWGVLSPESRPSLDYSPVARFVDALAEIEVPGNGLASLSAELRARLGEKIKIVHWQSLDNRIESISTQSGAVLKYERISGLADRMTEIGAPQDGVISTDAKRKAELSEATRLAWGL</sequence>
<dbReference type="SUPFAM" id="SSF51120">
    <property type="entry name" value="beta-Roll"/>
    <property type="match status" value="7"/>
</dbReference>
<evidence type="ECO:0000256" key="1">
    <source>
        <dbReference type="ARBA" id="ARBA00004613"/>
    </source>
</evidence>
<feature type="compositionally biased region" description="Basic and acidic residues" evidence="4">
    <location>
        <begin position="568"/>
        <end position="584"/>
    </location>
</feature>
<feature type="signal peptide" evidence="5">
    <location>
        <begin position="1"/>
        <end position="24"/>
    </location>
</feature>
<dbReference type="InterPro" id="IPR003961">
    <property type="entry name" value="FN3_dom"/>
</dbReference>
<dbReference type="PANTHER" id="PTHR38340">
    <property type="entry name" value="S-LAYER PROTEIN"/>
    <property type="match status" value="1"/>
</dbReference>
<evidence type="ECO:0000256" key="3">
    <source>
        <dbReference type="ARBA" id="ARBA00022837"/>
    </source>
</evidence>
<feature type="region of interest" description="Disordered" evidence="4">
    <location>
        <begin position="566"/>
        <end position="597"/>
    </location>
</feature>